<dbReference type="RefSeq" id="WP_108978004.1">
    <property type="nucleotide sequence ID" value="NZ_BFBB01000008.1"/>
</dbReference>
<dbReference type="GO" id="GO:0016887">
    <property type="term" value="F:ATP hydrolysis activity"/>
    <property type="evidence" value="ECO:0007669"/>
    <property type="project" value="InterPro"/>
</dbReference>
<keyword evidence="7" id="KW-0067">ATP-binding</keyword>
<dbReference type="GO" id="GO:0015421">
    <property type="term" value="F:ABC-type oligopeptide transporter activity"/>
    <property type="evidence" value="ECO:0007669"/>
    <property type="project" value="TreeGrafter"/>
</dbReference>
<dbReference type="InterPro" id="IPR027417">
    <property type="entry name" value="P-loop_NTPase"/>
</dbReference>
<evidence type="ECO:0000259" key="11">
    <source>
        <dbReference type="PROSITE" id="PS50042"/>
    </source>
</evidence>
<sequence>MNPEILRHADKIRTVFRNNYLFADLDPQELEDLFPYLTVKFYNQNQTIISKDSGTKFVHIVLNGRIGIKTSDNISLGYLEVGESIGERMSITGNKSTATYFAHEPLIMVLIPVAQFKQLIQKFPYLEEKVRRREEEQEKFHSVRKLSFFRELDPEDIRGIIKITETISCEEDEYLFHEGDEGNAAYIIKSGKVHIRTENPKKLISIMKAGDILGEIAIFKKQKRLASAITAEPSIIYKIPGDAIRELLGEKKGSKLEEIVQSRLLRFTSYKEKEMEEDVLRPFDVKRYEIGIGIQKSDFFQVTTSNPVLVGLACTEFAFRHYEKPLPNNWKVRIKNELSRKSNPSLFDLAIELEKNGFLTKQLRVRPKQLKDLKDPFFIADEENLPVAILMIDVKEEAVLISHPTKGILEVELKTFYRFWDGMILTFSPSPPAMSMDSGLVSFVKELRALFRPHVKEMRWIVGATIISACLSLSFPYFLREVIDRILLFADFNFLLVLSIGVGLSIIFQSMFTLYRNLLTMGVLQNLEYTFLVRFFHHILHLSLNDFRKLEPSDYTLRLQENQKILEIATRAGVTLVLDLVTLPIFITVLLFADIKLTLLGIAFLLLYALIVVRVSSKIRSLSNLTFESKKKTVSYLLSILGGITLIKINTQEQTYHKKGMNEISRTLLSELRIQKRTNFLFFIGKFFEQSGMLAIMTFGITNVIEEKISLGTFLGFQIIFSLLVEPIIRICRIYEDILEMRQARKRLMDVYLLPSEYTSTRPYGELPRFSGKIRLDHVYFKYKENEPFVLHDIHFEVNAGEKIAIVGKNGSGKTTLIRLLTGILRPTEGRVFFDSFDLSTLDPEEIRIQLGIVEQNPILFSGSIAENICKKNPSLSKDAMLAGAKIAAVDRFVDRFPFGYQTKLGEGGAGLSGGQKQRLAIARAFVSSPSILFLDEPTASLDAESEHYVQSRMEDIFSERTIVFTSHKLQTIVGADKIIVLDEGKIVEMGTHAELFAKKGVYYYYFKLSEGSDNEVE</sequence>
<dbReference type="PANTHER" id="PTHR43394:SF1">
    <property type="entry name" value="ATP-BINDING CASSETTE SUB-FAMILY B MEMBER 10, MITOCHONDRIAL"/>
    <property type="match status" value="1"/>
</dbReference>
<evidence type="ECO:0000256" key="2">
    <source>
        <dbReference type="ARBA" id="ARBA00022448"/>
    </source>
</evidence>
<dbReference type="InterPro" id="IPR000595">
    <property type="entry name" value="cNMP-bd_dom"/>
</dbReference>
<dbReference type="AlphaFoldDB" id="A0A2P2E482"/>
<evidence type="ECO:0000256" key="8">
    <source>
        <dbReference type="ARBA" id="ARBA00022989"/>
    </source>
</evidence>
<feature type="transmembrane region" description="Helical" evidence="10">
    <location>
        <begin position="597"/>
        <end position="615"/>
    </location>
</feature>
<dbReference type="OrthoDB" id="9762778at2"/>
<evidence type="ECO:0000313" key="16">
    <source>
        <dbReference type="Proteomes" id="UP000245133"/>
    </source>
</evidence>
<keyword evidence="4 10" id="KW-0812">Transmembrane</keyword>
<feature type="domain" description="ABC transmembrane type-1" evidence="13">
    <location>
        <begin position="460"/>
        <end position="740"/>
    </location>
</feature>
<accession>A0A2P2E482</accession>
<evidence type="ECO:0000256" key="7">
    <source>
        <dbReference type="ARBA" id="ARBA00022840"/>
    </source>
</evidence>
<feature type="transmembrane region" description="Helical" evidence="10">
    <location>
        <begin position="486"/>
        <end position="509"/>
    </location>
</feature>
<dbReference type="SUPFAM" id="SSF51206">
    <property type="entry name" value="cAMP-binding domain-like"/>
    <property type="match status" value="2"/>
</dbReference>
<dbReference type="SMART" id="SM00100">
    <property type="entry name" value="cNMP"/>
    <property type="match status" value="2"/>
</dbReference>
<dbReference type="Pfam" id="PF00027">
    <property type="entry name" value="cNMP_binding"/>
    <property type="match status" value="2"/>
</dbReference>
<organism evidence="15 16">
    <name type="scientific">Leptospira ryugenii</name>
    <dbReference type="NCBI Taxonomy" id="1917863"/>
    <lineage>
        <taxon>Bacteria</taxon>
        <taxon>Pseudomonadati</taxon>
        <taxon>Spirochaetota</taxon>
        <taxon>Spirochaetia</taxon>
        <taxon>Leptospirales</taxon>
        <taxon>Leptospiraceae</taxon>
        <taxon>Leptospira</taxon>
    </lineage>
</organism>
<dbReference type="InterPro" id="IPR018490">
    <property type="entry name" value="cNMP-bd_dom_sf"/>
</dbReference>
<dbReference type="SMART" id="SM00382">
    <property type="entry name" value="AAA"/>
    <property type="match status" value="1"/>
</dbReference>
<dbReference type="CDD" id="cd00038">
    <property type="entry name" value="CAP_ED"/>
    <property type="match status" value="2"/>
</dbReference>
<proteinExistence type="predicted"/>
<name>A0A2P2E482_9LEPT</name>
<dbReference type="InterPro" id="IPR003593">
    <property type="entry name" value="AAA+_ATPase"/>
</dbReference>
<dbReference type="PROSITE" id="PS00211">
    <property type="entry name" value="ABC_TRANSPORTER_1"/>
    <property type="match status" value="1"/>
</dbReference>
<feature type="domain" description="Cyclic nucleotide-binding" evidence="11">
    <location>
        <begin position="148"/>
        <end position="249"/>
    </location>
</feature>
<evidence type="ECO:0000256" key="9">
    <source>
        <dbReference type="ARBA" id="ARBA00023136"/>
    </source>
</evidence>
<evidence type="ECO:0000313" key="15">
    <source>
        <dbReference type="EMBL" id="GBF51695.1"/>
    </source>
</evidence>
<dbReference type="GO" id="GO:0005524">
    <property type="term" value="F:ATP binding"/>
    <property type="evidence" value="ECO:0007669"/>
    <property type="project" value="UniProtKB-KW"/>
</dbReference>
<dbReference type="Pfam" id="PF00005">
    <property type="entry name" value="ABC_tran"/>
    <property type="match status" value="1"/>
</dbReference>
<dbReference type="InterPro" id="IPR003439">
    <property type="entry name" value="ABC_transporter-like_ATP-bd"/>
</dbReference>
<evidence type="ECO:0000256" key="4">
    <source>
        <dbReference type="ARBA" id="ARBA00022692"/>
    </source>
</evidence>
<dbReference type="PANTHER" id="PTHR43394">
    <property type="entry name" value="ATP-DEPENDENT PERMEASE MDL1, MITOCHONDRIAL"/>
    <property type="match status" value="1"/>
</dbReference>
<dbReference type="PROSITE" id="PS50042">
    <property type="entry name" value="CNMP_BINDING_3"/>
    <property type="match status" value="2"/>
</dbReference>
<dbReference type="Gene3D" id="1.20.1560.10">
    <property type="entry name" value="ABC transporter type 1, transmembrane domain"/>
    <property type="match status" value="1"/>
</dbReference>
<dbReference type="SUPFAM" id="SSF90123">
    <property type="entry name" value="ABC transporter transmembrane region"/>
    <property type="match status" value="1"/>
</dbReference>
<reference evidence="15 16" key="1">
    <citation type="submission" date="2018-02" db="EMBL/GenBank/DDBJ databases">
        <title>Novel Leptospira species isolated from soil and water in Japan.</title>
        <authorList>
            <person name="Nakao R."/>
            <person name="Masuzawa T."/>
        </authorList>
    </citation>
    <scope>NUCLEOTIDE SEQUENCE [LARGE SCALE GENOMIC DNA]</scope>
    <source>
        <strain evidence="15 16">YH101</strain>
    </source>
</reference>
<keyword evidence="16" id="KW-1185">Reference proteome</keyword>
<feature type="transmembrane region" description="Helical" evidence="10">
    <location>
        <begin position="568"/>
        <end position="591"/>
    </location>
</feature>
<dbReference type="GO" id="GO:0008233">
    <property type="term" value="F:peptidase activity"/>
    <property type="evidence" value="ECO:0007669"/>
    <property type="project" value="InterPro"/>
</dbReference>
<dbReference type="PROSITE" id="PS50990">
    <property type="entry name" value="PEPTIDASE_C39"/>
    <property type="match status" value="1"/>
</dbReference>
<feature type="transmembrane region" description="Helical" evidence="10">
    <location>
        <begin position="460"/>
        <end position="479"/>
    </location>
</feature>
<dbReference type="InterPro" id="IPR011527">
    <property type="entry name" value="ABC1_TM_dom"/>
</dbReference>
<keyword evidence="5" id="KW-0547">Nucleotide-binding</keyword>
<keyword evidence="6" id="KW-0378">Hydrolase</keyword>
<dbReference type="Pfam" id="PF03412">
    <property type="entry name" value="Peptidase_C39"/>
    <property type="match status" value="1"/>
</dbReference>
<dbReference type="GO" id="GO:0006508">
    <property type="term" value="P:proteolysis"/>
    <property type="evidence" value="ECO:0007669"/>
    <property type="project" value="InterPro"/>
</dbReference>
<keyword evidence="2" id="KW-0813">Transport</keyword>
<dbReference type="SUPFAM" id="SSF52540">
    <property type="entry name" value="P-loop containing nucleoside triphosphate hydrolases"/>
    <property type="match status" value="1"/>
</dbReference>
<keyword evidence="8 10" id="KW-1133">Transmembrane helix</keyword>
<dbReference type="FunFam" id="3.40.50.300:FF:000299">
    <property type="entry name" value="ABC transporter ATP-binding protein/permease"/>
    <property type="match status" value="1"/>
</dbReference>
<gene>
    <name evidence="15" type="ORF">LPTSP4_32330</name>
</gene>
<dbReference type="EMBL" id="BFBB01000008">
    <property type="protein sequence ID" value="GBF51695.1"/>
    <property type="molecule type" value="Genomic_DNA"/>
</dbReference>
<evidence type="ECO:0000259" key="13">
    <source>
        <dbReference type="PROSITE" id="PS50929"/>
    </source>
</evidence>
<protein>
    <submittedName>
        <fullName evidence="15">Peptidase, C39 family</fullName>
    </submittedName>
</protein>
<evidence type="ECO:0000256" key="5">
    <source>
        <dbReference type="ARBA" id="ARBA00022741"/>
    </source>
</evidence>
<evidence type="ECO:0000256" key="3">
    <source>
        <dbReference type="ARBA" id="ARBA00022475"/>
    </source>
</evidence>
<dbReference type="Gene3D" id="3.40.50.300">
    <property type="entry name" value="P-loop containing nucleotide triphosphate hydrolases"/>
    <property type="match status" value="1"/>
</dbReference>
<dbReference type="PROSITE" id="PS50893">
    <property type="entry name" value="ABC_TRANSPORTER_2"/>
    <property type="match status" value="1"/>
</dbReference>
<dbReference type="InterPro" id="IPR039421">
    <property type="entry name" value="Type_1_exporter"/>
</dbReference>
<comment type="subcellular location">
    <subcellularLocation>
        <location evidence="1">Cell membrane</location>
        <topology evidence="1">Multi-pass membrane protein</topology>
    </subcellularLocation>
</comment>
<comment type="caution">
    <text evidence="15">The sequence shown here is derived from an EMBL/GenBank/DDBJ whole genome shotgun (WGS) entry which is preliminary data.</text>
</comment>
<feature type="domain" description="Peptidase C39" evidence="14">
    <location>
        <begin position="301"/>
        <end position="427"/>
    </location>
</feature>
<dbReference type="Proteomes" id="UP000245133">
    <property type="component" value="Unassembled WGS sequence"/>
</dbReference>
<dbReference type="InterPro" id="IPR005074">
    <property type="entry name" value="Peptidase_C39"/>
</dbReference>
<evidence type="ECO:0000259" key="12">
    <source>
        <dbReference type="PROSITE" id="PS50893"/>
    </source>
</evidence>
<dbReference type="InterPro" id="IPR014710">
    <property type="entry name" value="RmlC-like_jellyroll"/>
</dbReference>
<dbReference type="InterPro" id="IPR017871">
    <property type="entry name" value="ABC_transporter-like_CS"/>
</dbReference>
<evidence type="ECO:0000256" key="6">
    <source>
        <dbReference type="ARBA" id="ARBA00022801"/>
    </source>
</evidence>
<dbReference type="Pfam" id="PF00664">
    <property type="entry name" value="ABC_membrane"/>
    <property type="match status" value="1"/>
</dbReference>
<keyword evidence="9 10" id="KW-0472">Membrane</keyword>
<dbReference type="InterPro" id="IPR036640">
    <property type="entry name" value="ABC1_TM_sf"/>
</dbReference>
<evidence type="ECO:0000259" key="14">
    <source>
        <dbReference type="PROSITE" id="PS50990"/>
    </source>
</evidence>
<dbReference type="PROSITE" id="PS50929">
    <property type="entry name" value="ABC_TM1F"/>
    <property type="match status" value="1"/>
</dbReference>
<dbReference type="Gene3D" id="2.60.120.10">
    <property type="entry name" value="Jelly Rolls"/>
    <property type="match status" value="2"/>
</dbReference>
<dbReference type="GO" id="GO:0005886">
    <property type="term" value="C:plasma membrane"/>
    <property type="evidence" value="ECO:0007669"/>
    <property type="project" value="UniProtKB-SubCell"/>
</dbReference>
<dbReference type="Gene3D" id="3.90.70.10">
    <property type="entry name" value="Cysteine proteinases"/>
    <property type="match status" value="1"/>
</dbReference>
<keyword evidence="3" id="KW-1003">Cell membrane</keyword>
<evidence type="ECO:0000256" key="10">
    <source>
        <dbReference type="SAM" id="Phobius"/>
    </source>
</evidence>
<evidence type="ECO:0000256" key="1">
    <source>
        <dbReference type="ARBA" id="ARBA00004651"/>
    </source>
</evidence>
<feature type="domain" description="ABC transporter" evidence="12">
    <location>
        <begin position="774"/>
        <end position="1009"/>
    </location>
</feature>
<feature type="domain" description="Cyclic nucleotide-binding" evidence="11">
    <location>
        <begin position="21"/>
        <end position="137"/>
    </location>
</feature>